<dbReference type="AlphaFoldDB" id="A0AAE9NRF1"/>
<dbReference type="KEGG" id="ppoo:LW347_14245"/>
<name>A0AAE9NRF1_9GAMM</name>
<dbReference type="EMBL" id="CP090065">
    <property type="protein sequence ID" value="UVO07066.1"/>
    <property type="molecule type" value="Genomic_DNA"/>
</dbReference>
<dbReference type="Pfam" id="PF05675">
    <property type="entry name" value="DUF817"/>
    <property type="match status" value="1"/>
</dbReference>
<keyword evidence="1" id="KW-0472">Membrane</keyword>
<organism evidence="2 3">
    <name type="scientific">Pectobacterium polonicum</name>
    <dbReference type="NCBI Taxonomy" id="2485124"/>
    <lineage>
        <taxon>Bacteria</taxon>
        <taxon>Pseudomonadati</taxon>
        <taxon>Pseudomonadota</taxon>
        <taxon>Gammaproteobacteria</taxon>
        <taxon>Enterobacterales</taxon>
        <taxon>Pectobacteriaceae</taxon>
        <taxon>Pectobacterium</taxon>
    </lineage>
</organism>
<protein>
    <submittedName>
        <fullName evidence="2">DUF817 domain-containing protein</fullName>
    </submittedName>
</protein>
<dbReference type="InterPro" id="IPR008535">
    <property type="entry name" value="DUF817"/>
</dbReference>
<feature type="transmembrane region" description="Helical" evidence="1">
    <location>
        <begin position="257"/>
        <end position="274"/>
    </location>
</feature>
<feature type="transmembrane region" description="Helical" evidence="1">
    <location>
        <begin position="162"/>
        <end position="182"/>
    </location>
</feature>
<evidence type="ECO:0000256" key="1">
    <source>
        <dbReference type="SAM" id="Phobius"/>
    </source>
</evidence>
<sequence length="285" mass="33521">MSIRMLALRFRQRLEKGMMSTKAEGLTHFFIEFLYFSVKEIRACTFVGLFFLAIFSIPQSGWLSIPRYDLLFIAAILIQGLMVASKLETWSELKAVTLFHLIGFALEIFKTSSSIHSWSYPDFAYSKLFGVPLFAGFMYASIGSYIIQSWRLFDIKIRHHPPYWQATLVSVFIYINFFTHHYIPDYRWYITALVLGLYSRTTIIFTPYNKERNAPLSLLFVSMGFFIWLAENISTFLKVWRYPEQSRAWSMVSIGKWSSWTLMTIMTFTIIIYLKDFKKSIHISE</sequence>
<feature type="transmembrane region" description="Helical" evidence="1">
    <location>
        <begin position="68"/>
        <end position="85"/>
    </location>
</feature>
<dbReference type="Proteomes" id="UP001059272">
    <property type="component" value="Chromosome"/>
</dbReference>
<dbReference type="PIRSF" id="PIRSF009141">
    <property type="entry name" value="UCP009141"/>
    <property type="match status" value="1"/>
</dbReference>
<keyword evidence="1" id="KW-0812">Transmembrane</keyword>
<proteinExistence type="predicted"/>
<evidence type="ECO:0000313" key="2">
    <source>
        <dbReference type="EMBL" id="UVO07066.1"/>
    </source>
</evidence>
<gene>
    <name evidence="2" type="ORF">LW347_14245</name>
</gene>
<feature type="transmembrane region" description="Helical" evidence="1">
    <location>
        <begin position="43"/>
        <end position="62"/>
    </location>
</feature>
<reference evidence="2" key="1">
    <citation type="submission" date="2021-12" db="EMBL/GenBank/DDBJ databases">
        <title>Genome sequence of novel Pectobacterium sp. causing blackleg.</title>
        <authorList>
            <person name="Wang J."/>
        </authorList>
    </citation>
    <scope>NUCLEOTIDE SEQUENCE</scope>
    <source>
        <strain evidence="2">BY21311</strain>
    </source>
</reference>
<keyword evidence="1" id="KW-1133">Transmembrane helix</keyword>
<feature type="transmembrane region" description="Helical" evidence="1">
    <location>
        <begin position="218"/>
        <end position="237"/>
    </location>
</feature>
<feature type="transmembrane region" description="Helical" evidence="1">
    <location>
        <begin position="129"/>
        <end position="150"/>
    </location>
</feature>
<accession>A0AAE9NRF1</accession>
<evidence type="ECO:0000313" key="3">
    <source>
        <dbReference type="Proteomes" id="UP001059272"/>
    </source>
</evidence>
<feature type="transmembrane region" description="Helical" evidence="1">
    <location>
        <begin position="188"/>
        <end position="206"/>
    </location>
</feature>